<dbReference type="AlphaFoldDB" id="A0A7X0MKG0"/>
<accession>A0A7X0MKG0</accession>
<dbReference type="PROSITE" id="PS51257">
    <property type="entry name" value="PROKAR_LIPOPROTEIN"/>
    <property type="match status" value="1"/>
</dbReference>
<gene>
    <name evidence="1" type="ORF">HDF25_002566</name>
</gene>
<proteinExistence type="predicted"/>
<dbReference type="RefSeq" id="WP_184625202.1">
    <property type="nucleotide sequence ID" value="NZ_JACHCC010000006.1"/>
</dbReference>
<comment type="caution">
    <text evidence="1">The sequence shown here is derived from an EMBL/GenBank/DDBJ whole genome shotgun (WGS) entry which is preliminary data.</text>
</comment>
<sequence length="154" mass="16798">MKRIILLFAMFTGFFVACKPNKTQEQKADNPAKESGTDATKAKTCYSYIKDKDTVSLSLVTAGTVVAGDLNYNFYEKDKNAGTISGIIKGDTIIADYSFQSEGSTSYRQVAFVKKGDQLLEGYGPTQESDGRRVFTNLAGLKFGDITLSKIACK</sequence>
<name>A0A7X0MKG0_9SPHI</name>
<dbReference type="EMBL" id="JACHCC010000006">
    <property type="protein sequence ID" value="MBB6500418.1"/>
    <property type="molecule type" value="Genomic_DNA"/>
</dbReference>
<organism evidence="1 2">
    <name type="scientific">Pedobacter cryoconitis</name>
    <dbReference type="NCBI Taxonomy" id="188932"/>
    <lineage>
        <taxon>Bacteria</taxon>
        <taxon>Pseudomonadati</taxon>
        <taxon>Bacteroidota</taxon>
        <taxon>Sphingobacteriia</taxon>
        <taxon>Sphingobacteriales</taxon>
        <taxon>Sphingobacteriaceae</taxon>
        <taxon>Pedobacter</taxon>
    </lineage>
</organism>
<protein>
    <recommendedName>
        <fullName evidence="3">Lipoprotein</fullName>
    </recommendedName>
</protein>
<dbReference type="Proteomes" id="UP000521017">
    <property type="component" value="Unassembled WGS sequence"/>
</dbReference>
<evidence type="ECO:0000313" key="1">
    <source>
        <dbReference type="EMBL" id="MBB6500418.1"/>
    </source>
</evidence>
<evidence type="ECO:0008006" key="3">
    <source>
        <dbReference type="Google" id="ProtNLM"/>
    </source>
</evidence>
<reference evidence="1 2" key="1">
    <citation type="submission" date="2020-08" db="EMBL/GenBank/DDBJ databases">
        <title>Genomic Encyclopedia of Type Strains, Phase IV (KMG-V): Genome sequencing to study the core and pangenomes of soil and plant-associated prokaryotes.</title>
        <authorList>
            <person name="Whitman W."/>
        </authorList>
    </citation>
    <scope>NUCLEOTIDE SEQUENCE [LARGE SCALE GENOMIC DNA]</scope>
    <source>
        <strain evidence="1 2">M2T3</strain>
    </source>
</reference>
<evidence type="ECO:0000313" key="2">
    <source>
        <dbReference type="Proteomes" id="UP000521017"/>
    </source>
</evidence>